<dbReference type="InterPro" id="IPR036396">
    <property type="entry name" value="Cyt_P450_sf"/>
</dbReference>
<evidence type="ECO:0000256" key="1">
    <source>
        <dbReference type="ARBA" id="ARBA00001971"/>
    </source>
</evidence>
<feature type="chain" id="PRO_5008291928" evidence="6">
    <location>
        <begin position="19"/>
        <end position="483"/>
    </location>
</feature>
<dbReference type="AlphaFoldDB" id="A0A1A0HGL5"/>
<dbReference type="InterPro" id="IPR001128">
    <property type="entry name" value="Cyt_P450"/>
</dbReference>
<keyword evidence="3 5" id="KW-0479">Metal-binding</keyword>
<dbReference type="GeneID" id="30032470"/>
<keyword evidence="6" id="KW-0732">Signal</keyword>
<dbReference type="STRING" id="869754.A0A1A0HGL5"/>
<keyword evidence="4 5" id="KW-0408">Iron</keyword>
<dbReference type="CDD" id="cd11070">
    <property type="entry name" value="CYP56-like"/>
    <property type="match status" value="1"/>
</dbReference>
<dbReference type="GO" id="GO:0020037">
    <property type="term" value="F:heme binding"/>
    <property type="evidence" value="ECO:0007669"/>
    <property type="project" value="InterPro"/>
</dbReference>
<proteinExistence type="inferred from homology"/>
<evidence type="ECO:0000256" key="3">
    <source>
        <dbReference type="ARBA" id="ARBA00022723"/>
    </source>
</evidence>
<comment type="caution">
    <text evidence="7">The sequence shown here is derived from an EMBL/GenBank/DDBJ whole genome shotgun (WGS) entry which is preliminary data.</text>
</comment>
<dbReference type="PRINTS" id="PR00385">
    <property type="entry name" value="P450"/>
</dbReference>
<dbReference type="Proteomes" id="UP000092555">
    <property type="component" value="Unassembled WGS sequence"/>
</dbReference>
<accession>A0A1A0HGL5</accession>
<evidence type="ECO:0000256" key="6">
    <source>
        <dbReference type="SAM" id="SignalP"/>
    </source>
</evidence>
<dbReference type="EMBL" id="LXTC01000001">
    <property type="protein sequence ID" value="OBA23135.1"/>
    <property type="molecule type" value="Genomic_DNA"/>
</dbReference>
<keyword evidence="8" id="KW-1185">Reference proteome</keyword>
<sequence>MTWLLVPLLLLLAYFVRLLVLPPSNFPKNIPTIPFYVVFVPVLTDWDQEKVYQHYFRAKMEKYGAVKMYFGSRWNILVSRPEYIAQVMRNNDVFEKSGNNEKIPHAVVLEYLGDNIISAGNERWRKYRKVMTNSILFPDTLSMDGHLARLMSALDQKAQEKTAMVVPGFLQRFFLACIGDCIMGCNLDTEVAGQTILARVRLLKRQIFRPMFMTFPVLDILPIPARTRARVTVQEFKALLRRKILQERSPETALRLGPQLARAVETGDLTQKQFEDNAMISLVAGHENPEMLLASTLYMLAKHPHVQRELRAQLQLLGPDERPDLPLLNAVIFETLRMYPPIGQLVNRITRQPVRLGKDIVIPRGVYVGIHSLITQRDRGHWPDADDFLPGRWGRTEKEVMQSYTLRKSRCEITAFHGRNRACLGEKFALMEVRKCVVAILGRFRFSLDPAWRERVTPAGPIWPEGLSLLISRLADGDEEAAD</sequence>
<evidence type="ECO:0000256" key="2">
    <source>
        <dbReference type="ARBA" id="ARBA00010617"/>
    </source>
</evidence>
<dbReference type="RefSeq" id="XP_018713616.1">
    <property type="nucleotide sequence ID" value="XM_018859495.1"/>
</dbReference>
<gene>
    <name evidence="7" type="ORF">METBIDRAFT_99409</name>
</gene>
<dbReference type="InterPro" id="IPR050121">
    <property type="entry name" value="Cytochrome_P450_monoxygenase"/>
</dbReference>
<comment type="cofactor">
    <cofactor evidence="1 5">
        <name>heme</name>
        <dbReference type="ChEBI" id="CHEBI:30413"/>
    </cofactor>
</comment>
<dbReference type="GO" id="GO:0016705">
    <property type="term" value="F:oxidoreductase activity, acting on paired donors, with incorporation or reduction of molecular oxygen"/>
    <property type="evidence" value="ECO:0007669"/>
    <property type="project" value="InterPro"/>
</dbReference>
<feature type="binding site" description="axial binding residue" evidence="5">
    <location>
        <position position="423"/>
    </location>
    <ligand>
        <name>heme</name>
        <dbReference type="ChEBI" id="CHEBI:30413"/>
    </ligand>
    <ligandPart>
        <name>Fe</name>
        <dbReference type="ChEBI" id="CHEBI:18248"/>
    </ligandPart>
</feature>
<comment type="similarity">
    <text evidence="2">Belongs to the cytochrome P450 family.</text>
</comment>
<evidence type="ECO:0000256" key="4">
    <source>
        <dbReference type="ARBA" id="ARBA00023004"/>
    </source>
</evidence>
<dbReference type="OrthoDB" id="1470350at2759"/>
<dbReference type="SUPFAM" id="SSF48264">
    <property type="entry name" value="Cytochrome P450"/>
    <property type="match status" value="1"/>
</dbReference>
<evidence type="ECO:0000313" key="8">
    <source>
        <dbReference type="Proteomes" id="UP000092555"/>
    </source>
</evidence>
<dbReference type="Gene3D" id="1.10.630.10">
    <property type="entry name" value="Cytochrome P450"/>
    <property type="match status" value="1"/>
</dbReference>
<dbReference type="GO" id="GO:0004497">
    <property type="term" value="F:monooxygenase activity"/>
    <property type="evidence" value="ECO:0007669"/>
    <property type="project" value="InterPro"/>
</dbReference>
<dbReference type="InterPro" id="IPR002403">
    <property type="entry name" value="Cyt_P450_E_grp-IV"/>
</dbReference>
<name>A0A1A0HGL5_9ASCO</name>
<reference evidence="7 8" key="1">
    <citation type="submission" date="2016-05" db="EMBL/GenBank/DDBJ databases">
        <title>Comparative genomics of biotechnologically important yeasts.</title>
        <authorList>
            <consortium name="DOE Joint Genome Institute"/>
            <person name="Riley R."/>
            <person name="Haridas S."/>
            <person name="Wolfe K.H."/>
            <person name="Lopes M.R."/>
            <person name="Hittinger C.T."/>
            <person name="Goker M."/>
            <person name="Salamov A."/>
            <person name="Wisecaver J."/>
            <person name="Long T.M."/>
            <person name="Aerts A.L."/>
            <person name="Barry K."/>
            <person name="Choi C."/>
            <person name="Clum A."/>
            <person name="Coughlan A.Y."/>
            <person name="Deshpande S."/>
            <person name="Douglass A.P."/>
            <person name="Hanson S.J."/>
            <person name="Klenk H.-P."/>
            <person name="LaButti K."/>
            <person name="Lapidus A."/>
            <person name="Lindquist E."/>
            <person name="Lipzen A."/>
            <person name="Meier-kolthoff J.P."/>
            <person name="Ohm R.A."/>
            <person name="Otillar R.P."/>
            <person name="Pangilinan J."/>
            <person name="Peng Y."/>
            <person name="Rokas A."/>
            <person name="Rosa C.A."/>
            <person name="Scheuner C."/>
            <person name="Sibirny A.A."/>
            <person name="Slot J.C."/>
            <person name="Stielow J.B."/>
            <person name="Sun H."/>
            <person name="Kurtzman C.P."/>
            <person name="Blackwell M."/>
            <person name="Grigoriev I.V."/>
            <person name="Jeffries T.W."/>
        </authorList>
    </citation>
    <scope>NUCLEOTIDE SEQUENCE [LARGE SCALE GENOMIC DNA]</scope>
    <source>
        <strain evidence="7 8">NRRL YB-4993</strain>
    </source>
</reference>
<evidence type="ECO:0000313" key="7">
    <source>
        <dbReference type="EMBL" id="OBA23135.1"/>
    </source>
</evidence>
<dbReference type="PANTHER" id="PTHR24305:SF223">
    <property type="entry name" value="CYTOCHROME P450-DIT2"/>
    <property type="match status" value="1"/>
</dbReference>
<organism evidence="7 8">
    <name type="scientific">Metschnikowia bicuspidata var. bicuspidata NRRL YB-4993</name>
    <dbReference type="NCBI Taxonomy" id="869754"/>
    <lineage>
        <taxon>Eukaryota</taxon>
        <taxon>Fungi</taxon>
        <taxon>Dikarya</taxon>
        <taxon>Ascomycota</taxon>
        <taxon>Saccharomycotina</taxon>
        <taxon>Pichiomycetes</taxon>
        <taxon>Metschnikowiaceae</taxon>
        <taxon>Metschnikowia</taxon>
    </lineage>
</organism>
<feature type="signal peptide" evidence="6">
    <location>
        <begin position="1"/>
        <end position="18"/>
    </location>
</feature>
<evidence type="ECO:0000256" key="5">
    <source>
        <dbReference type="PIRSR" id="PIRSR602403-1"/>
    </source>
</evidence>
<dbReference type="GO" id="GO:0005506">
    <property type="term" value="F:iron ion binding"/>
    <property type="evidence" value="ECO:0007669"/>
    <property type="project" value="InterPro"/>
</dbReference>
<keyword evidence="5" id="KW-0349">Heme</keyword>
<dbReference type="PANTHER" id="PTHR24305">
    <property type="entry name" value="CYTOCHROME P450"/>
    <property type="match status" value="1"/>
</dbReference>
<protein>
    <submittedName>
        <fullName evidence="7">Cytochrome P450</fullName>
    </submittedName>
</protein>
<dbReference type="PRINTS" id="PR00465">
    <property type="entry name" value="EP450IV"/>
</dbReference>
<dbReference type="Pfam" id="PF00067">
    <property type="entry name" value="p450"/>
    <property type="match status" value="1"/>
</dbReference>